<gene>
    <name evidence="2" type="ORF">GCM10010170_011300</name>
</gene>
<keyword evidence="1" id="KW-1133">Transmembrane helix</keyword>
<evidence type="ECO:0000313" key="3">
    <source>
        <dbReference type="Proteomes" id="UP001501444"/>
    </source>
</evidence>
<comment type="caution">
    <text evidence="2">The sequence shown here is derived from an EMBL/GenBank/DDBJ whole genome shotgun (WGS) entry which is preliminary data.</text>
</comment>
<organism evidence="2 3">
    <name type="scientific">Dactylosporangium salmoneum</name>
    <dbReference type="NCBI Taxonomy" id="53361"/>
    <lineage>
        <taxon>Bacteria</taxon>
        <taxon>Bacillati</taxon>
        <taxon>Actinomycetota</taxon>
        <taxon>Actinomycetes</taxon>
        <taxon>Micromonosporales</taxon>
        <taxon>Micromonosporaceae</taxon>
        <taxon>Dactylosporangium</taxon>
    </lineage>
</organism>
<accession>A0ABN3FLA9</accession>
<reference evidence="2 3" key="1">
    <citation type="journal article" date="2019" name="Int. J. Syst. Evol. Microbiol.">
        <title>The Global Catalogue of Microorganisms (GCM) 10K type strain sequencing project: providing services to taxonomists for standard genome sequencing and annotation.</title>
        <authorList>
            <consortium name="The Broad Institute Genomics Platform"/>
            <consortium name="The Broad Institute Genome Sequencing Center for Infectious Disease"/>
            <person name="Wu L."/>
            <person name="Ma J."/>
        </authorList>
    </citation>
    <scope>NUCLEOTIDE SEQUENCE [LARGE SCALE GENOMIC DNA]</scope>
    <source>
        <strain evidence="2 3">JCM 3272</strain>
    </source>
</reference>
<protein>
    <recommendedName>
        <fullName evidence="4">DUF3592 domain-containing protein</fullName>
    </recommendedName>
</protein>
<dbReference type="RefSeq" id="WP_344611147.1">
    <property type="nucleotide sequence ID" value="NZ_BAAARV010000007.1"/>
</dbReference>
<evidence type="ECO:0000256" key="1">
    <source>
        <dbReference type="SAM" id="Phobius"/>
    </source>
</evidence>
<feature type="transmembrane region" description="Helical" evidence="1">
    <location>
        <begin position="113"/>
        <end position="134"/>
    </location>
</feature>
<name>A0ABN3FLA9_9ACTN</name>
<evidence type="ECO:0000313" key="2">
    <source>
        <dbReference type="EMBL" id="GAA2332391.1"/>
    </source>
</evidence>
<evidence type="ECO:0008006" key="4">
    <source>
        <dbReference type="Google" id="ProtNLM"/>
    </source>
</evidence>
<dbReference type="Proteomes" id="UP001501444">
    <property type="component" value="Unassembled WGS sequence"/>
</dbReference>
<keyword evidence="3" id="KW-1185">Reference proteome</keyword>
<keyword evidence="1" id="KW-0472">Membrane</keyword>
<sequence>MYIPRPKEHRGRRNSRIVMLVAAIIWTGVALLVGWEALDEARGGTVDAEVVAVKFDSPGRRVYDVRFEALGRSCESRIDSGSEPRPRDVHVGGRSRLTYSASDPCGKVRETGIGPILVFFAPLAAVMWAGVWFYRPREVAARGRGPAPVT</sequence>
<dbReference type="EMBL" id="BAAARV010000007">
    <property type="protein sequence ID" value="GAA2332391.1"/>
    <property type="molecule type" value="Genomic_DNA"/>
</dbReference>
<feature type="transmembrane region" description="Helical" evidence="1">
    <location>
        <begin position="17"/>
        <end position="35"/>
    </location>
</feature>
<keyword evidence="1" id="KW-0812">Transmembrane</keyword>
<proteinExistence type="predicted"/>